<dbReference type="EMBL" id="CP003380">
    <property type="protein sequence ID" value="AFJ02370.1"/>
    <property type="molecule type" value="Genomic_DNA"/>
</dbReference>
<gene>
    <name evidence="1" type="ordered locus">Q7C_1220</name>
</gene>
<name>I1YHH7_METFJ</name>
<dbReference type="Proteomes" id="UP000009145">
    <property type="component" value="Chromosome"/>
</dbReference>
<accession>I1YHH7</accession>
<dbReference type="HOGENOM" id="CLU_2717736_0_0_6"/>
<reference evidence="1 2" key="1">
    <citation type="journal article" date="2012" name="J. Bacteriol.">
        <title>Complete genome sequences of Methylophaga sp. strain JAM1 and Methylophaga sp. strain JAM7.</title>
        <authorList>
            <person name="Villeneuve C."/>
            <person name="Martineau C."/>
            <person name="Mauffrey F."/>
            <person name="Villemur R."/>
        </authorList>
    </citation>
    <scope>NUCLEOTIDE SEQUENCE [LARGE SCALE GENOMIC DNA]</scope>
    <source>
        <strain evidence="1 2">JAM7</strain>
    </source>
</reference>
<evidence type="ECO:0000313" key="2">
    <source>
        <dbReference type="Proteomes" id="UP000009145"/>
    </source>
</evidence>
<dbReference type="STRING" id="754477.Q7C_1220"/>
<evidence type="ECO:0000313" key="1">
    <source>
        <dbReference type="EMBL" id="AFJ02370.1"/>
    </source>
</evidence>
<proteinExistence type="predicted"/>
<protein>
    <submittedName>
        <fullName evidence="1">Uncharacterized protein</fullName>
    </submittedName>
</protein>
<organism evidence="1 2">
    <name type="scientific">Methylophaga frappieri (strain ATCC BAA-2434 / DSM 25690 / JAM7)</name>
    <dbReference type="NCBI Taxonomy" id="754477"/>
    <lineage>
        <taxon>Bacteria</taxon>
        <taxon>Pseudomonadati</taxon>
        <taxon>Pseudomonadota</taxon>
        <taxon>Gammaproteobacteria</taxon>
        <taxon>Thiotrichales</taxon>
        <taxon>Piscirickettsiaceae</taxon>
        <taxon>Methylophaga</taxon>
    </lineage>
</organism>
<dbReference type="AlphaFoldDB" id="I1YHH7"/>
<dbReference type="KEGG" id="mec:Q7C_1220"/>
<dbReference type="PATRIC" id="fig|754477.3.peg.1199"/>
<sequence>MLGLTLFFMAYLQPEMAQIKEVAGWRDDDTLLASFQTLHRISENLYLMLSVLGLILVLTADKKSAAQWHGEK</sequence>
<keyword evidence="2" id="KW-1185">Reference proteome</keyword>